<evidence type="ECO:0000313" key="3">
    <source>
        <dbReference type="Proteomes" id="UP001255416"/>
    </source>
</evidence>
<keyword evidence="1" id="KW-0472">Membrane</keyword>
<name>A0ABU3VL17_9RHOB</name>
<dbReference type="Proteomes" id="UP001255416">
    <property type="component" value="Unassembled WGS sequence"/>
</dbReference>
<feature type="transmembrane region" description="Helical" evidence="1">
    <location>
        <begin position="60"/>
        <end position="81"/>
    </location>
</feature>
<dbReference type="EMBL" id="JASMWN010000033">
    <property type="protein sequence ID" value="MDU9006871.1"/>
    <property type="molecule type" value="Genomic_DNA"/>
</dbReference>
<accession>A0ABU3VL17</accession>
<reference evidence="3" key="1">
    <citation type="submission" date="2023-05" db="EMBL/GenBank/DDBJ databases">
        <title>Sedimentitalea sp. nov. JM2-8.</title>
        <authorList>
            <person name="Huang J."/>
        </authorList>
    </citation>
    <scope>NUCLEOTIDE SEQUENCE [LARGE SCALE GENOMIC DNA]</scope>
    <source>
        <strain evidence="3">KHS03</strain>
    </source>
</reference>
<feature type="transmembrane region" description="Helical" evidence="1">
    <location>
        <begin position="93"/>
        <end position="110"/>
    </location>
</feature>
<dbReference type="RefSeq" id="WP_316782259.1">
    <property type="nucleotide sequence ID" value="NZ_JASMWN010000033.1"/>
</dbReference>
<keyword evidence="1" id="KW-0812">Transmembrane</keyword>
<keyword evidence="1" id="KW-1133">Transmembrane helix</keyword>
<feature type="transmembrane region" description="Helical" evidence="1">
    <location>
        <begin position="20"/>
        <end position="39"/>
    </location>
</feature>
<gene>
    <name evidence="2" type="ORF">QO231_23840</name>
</gene>
<comment type="caution">
    <text evidence="2">The sequence shown here is derived from an EMBL/GenBank/DDBJ whole genome shotgun (WGS) entry which is preliminary data.</text>
</comment>
<organism evidence="2 3">
    <name type="scientific">Sedimentitalea todarodis</name>
    <dbReference type="NCBI Taxonomy" id="1631240"/>
    <lineage>
        <taxon>Bacteria</taxon>
        <taxon>Pseudomonadati</taxon>
        <taxon>Pseudomonadota</taxon>
        <taxon>Alphaproteobacteria</taxon>
        <taxon>Rhodobacterales</taxon>
        <taxon>Paracoccaceae</taxon>
        <taxon>Sedimentitalea</taxon>
    </lineage>
</organism>
<evidence type="ECO:0000256" key="1">
    <source>
        <dbReference type="SAM" id="Phobius"/>
    </source>
</evidence>
<proteinExistence type="predicted"/>
<keyword evidence="3" id="KW-1185">Reference proteome</keyword>
<evidence type="ECO:0000313" key="2">
    <source>
        <dbReference type="EMBL" id="MDU9006871.1"/>
    </source>
</evidence>
<sequence length="568" mass="65449">MNLSQWWDQNSAVVARADYTPLLDISGFLGILAFSVAVFTLTSPKFQIRQATAIISFRPLFFGTLLISAVITFAIEAGVLYGVRIPNFLSPNTINYLITAAIAILILYWMKICFISPPRFSQFTAKHFFQQTYVHIANGSKEEMLALAREIMREAPRLIRHTPRTKRHHFEDDKPVKLSSLQTHAHYLTALLSDTRFCDTVAKEIPSFPAHMVEVAIELERYDAPIQLMVKRTVIAMLNNPGSALFVENEWLGQGFIGNAKPISRAIFGNWYLLEGYEMGLEAPLDLDFPYARSWDTDTWRVYFGIAREYVRGLTSVRRANWDARGIQHILQTAEKAYGQLGDLKKYEDTFSPYNPTWHAKEANDFIKDLVKAFDESNGWVDFDRRDDFRYGHDLSSRLAALLFETIFVAAQVNTKEFRMWDVQHNTVWSPIGMNEVKDTKIMKMVRRKLRRMIWNEIVRMDDFPNYKGAAYVRFCLNVLGFYDESVHRNDTLERDSWPLTKVLAEWVKKNYQTIAISHPPVAEAMLPANIEYDREAQKLVRTQDDTLTGVPRLKTFALDPPIDAPTE</sequence>
<protein>
    <submittedName>
        <fullName evidence="2">Uncharacterized protein</fullName>
    </submittedName>
</protein>